<gene>
    <name evidence="10" type="ORF">SAMN07250955_101201</name>
</gene>
<dbReference type="RefSeq" id="WP_088559533.1">
    <property type="nucleotide sequence ID" value="NZ_FYEH01000001.1"/>
</dbReference>
<evidence type="ECO:0000256" key="9">
    <source>
        <dbReference type="SAM" id="Phobius"/>
    </source>
</evidence>
<keyword evidence="4" id="KW-0997">Cell inner membrane</keyword>
<organism evidence="10 11">
    <name type="scientific">Arboricoccus pini</name>
    <dbReference type="NCBI Taxonomy" id="1963835"/>
    <lineage>
        <taxon>Bacteria</taxon>
        <taxon>Pseudomonadati</taxon>
        <taxon>Pseudomonadota</taxon>
        <taxon>Alphaproteobacteria</taxon>
        <taxon>Geminicoccales</taxon>
        <taxon>Geminicoccaceae</taxon>
        <taxon>Arboricoccus</taxon>
    </lineage>
</organism>
<dbReference type="PANTHER" id="PTHR30574:SF1">
    <property type="entry name" value="SULPHUR TRANSPORT DOMAIN-CONTAINING PROTEIN"/>
    <property type="match status" value="1"/>
</dbReference>
<evidence type="ECO:0000256" key="8">
    <source>
        <dbReference type="ARBA" id="ARBA00035655"/>
    </source>
</evidence>
<sequence length="316" mass="32164">MPLYLLAAPAIGIAYGLLAQRVHFCTMGALSDLFLFGSRRRLRGWVLAAATGLLLTQLLVAAGALAPGQTTYLALPAPGLPTALLGGCLLGYGMVLAGGCPSRNLVRLGGGSLKAGLVLLIMIVVALITTKIPLPMLLPLPALPADLGLPAGLILAIAGMSWSLGDRQLRSDRTALWVSFSLGLLVAAAWLGAPPGLEAGLNFAVATMAPSRPIAAFAFLLALGAVLGAHLGSRLQGRFRLEKLTGPDLRRMLGGAVLMGLALPLLGGCTIGMGLAGFSVLATPAILALLGMAAGARGGLFFLETGRLAPFPGRPS</sequence>
<keyword evidence="6 9" id="KW-1133">Transmembrane helix</keyword>
<feature type="transmembrane region" description="Helical" evidence="9">
    <location>
        <begin position="213"/>
        <end position="232"/>
    </location>
</feature>
<dbReference type="Proteomes" id="UP000197065">
    <property type="component" value="Unassembled WGS sequence"/>
</dbReference>
<dbReference type="GO" id="GO:0005886">
    <property type="term" value="C:plasma membrane"/>
    <property type="evidence" value="ECO:0007669"/>
    <property type="project" value="UniProtKB-SubCell"/>
</dbReference>
<reference evidence="10 11" key="1">
    <citation type="submission" date="2017-06" db="EMBL/GenBank/DDBJ databases">
        <authorList>
            <person name="Kim H.J."/>
            <person name="Triplett B.A."/>
        </authorList>
    </citation>
    <scope>NUCLEOTIDE SEQUENCE [LARGE SCALE GENOMIC DNA]</scope>
    <source>
        <strain evidence="10 11">B29T1</strain>
    </source>
</reference>
<feature type="transmembrane region" description="Helical" evidence="9">
    <location>
        <begin position="45"/>
        <end position="66"/>
    </location>
</feature>
<name>A0A212PYU5_9PROT</name>
<keyword evidence="5 9" id="KW-0812">Transmembrane</keyword>
<evidence type="ECO:0000256" key="5">
    <source>
        <dbReference type="ARBA" id="ARBA00022692"/>
    </source>
</evidence>
<dbReference type="EMBL" id="FYEH01000001">
    <property type="protein sequence ID" value="SNB52183.1"/>
    <property type="molecule type" value="Genomic_DNA"/>
</dbReference>
<comment type="subcellular location">
    <subcellularLocation>
        <location evidence="1">Cell inner membrane</location>
        <topology evidence="1">Multi-pass membrane protein</topology>
    </subcellularLocation>
</comment>
<feature type="transmembrane region" description="Helical" evidence="9">
    <location>
        <begin position="6"/>
        <end position="24"/>
    </location>
</feature>
<accession>A0A212PYU5</accession>
<feature type="transmembrane region" description="Helical" evidence="9">
    <location>
        <begin position="281"/>
        <end position="303"/>
    </location>
</feature>
<evidence type="ECO:0000256" key="3">
    <source>
        <dbReference type="ARBA" id="ARBA00022475"/>
    </source>
</evidence>
<comment type="similarity">
    <text evidence="8">Belongs to the TsuA/YedE (TC 9.B.102) family.</text>
</comment>
<feature type="transmembrane region" description="Helical" evidence="9">
    <location>
        <begin position="78"/>
        <end position="99"/>
    </location>
</feature>
<evidence type="ECO:0000256" key="1">
    <source>
        <dbReference type="ARBA" id="ARBA00004429"/>
    </source>
</evidence>
<keyword evidence="2" id="KW-0813">Transport</keyword>
<proteinExistence type="inferred from homology"/>
<evidence type="ECO:0000256" key="6">
    <source>
        <dbReference type="ARBA" id="ARBA00022989"/>
    </source>
</evidence>
<dbReference type="AlphaFoldDB" id="A0A212PYU5"/>
<evidence type="ECO:0000256" key="2">
    <source>
        <dbReference type="ARBA" id="ARBA00022448"/>
    </source>
</evidence>
<evidence type="ECO:0000256" key="7">
    <source>
        <dbReference type="ARBA" id="ARBA00023136"/>
    </source>
</evidence>
<feature type="transmembrane region" description="Helical" evidence="9">
    <location>
        <begin position="253"/>
        <end position="275"/>
    </location>
</feature>
<feature type="transmembrane region" description="Helical" evidence="9">
    <location>
        <begin position="142"/>
        <end position="162"/>
    </location>
</feature>
<feature type="transmembrane region" description="Helical" evidence="9">
    <location>
        <begin position="174"/>
        <end position="193"/>
    </location>
</feature>
<dbReference type="InterPro" id="IPR007272">
    <property type="entry name" value="Sulf_transp_TsuA/YedE"/>
</dbReference>
<evidence type="ECO:0000313" key="11">
    <source>
        <dbReference type="Proteomes" id="UP000197065"/>
    </source>
</evidence>
<dbReference type="PANTHER" id="PTHR30574">
    <property type="entry name" value="INNER MEMBRANE PROTEIN YEDE"/>
    <property type="match status" value="1"/>
</dbReference>
<evidence type="ECO:0000313" key="10">
    <source>
        <dbReference type="EMBL" id="SNB52183.1"/>
    </source>
</evidence>
<dbReference type="Pfam" id="PF04143">
    <property type="entry name" value="Sulf_transp"/>
    <property type="match status" value="2"/>
</dbReference>
<feature type="transmembrane region" description="Helical" evidence="9">
    <location>
        <begin position="111"/>
        <end position="130"/>
    </location>
</feature>
<keyword evidence="3" id="KW-1003">Cell membrane</keyword>
<keyword evidence="11" id="KW-1185">Reference proteome</keyword>
<keyword evidence="7 9" id="KW-0472">Membrane</keyword>
<protein>
    <submittedName>
        <fullName evidence="10">Uncharacterized protein</fullName>
    </submittedName>
</protein>
<evidence type="ECO:0000256" key="4">
    <source>
        <dbReference type="ARBA" id="ARBA00022519"/>
    </source>
</evidence>